<accession>A0A839XLI0</accession>
<feature type="domain" description="Putative zinc-finger" evidence="4">
    <location>
        <begin position="15"/>
        <end position="40"/>
    </location>
</feature>
<evidence type="ECO:0000313" key="5">
    <source>
        <dbReference type="EMBL" id="MBB3663601.1"/>
    </source>
</evidence>
<evidence type="ECO:0000256" key="2">
    <source>
        <dbReference type="ARBA" id="ARBA00023163"/>
    </source>
</evidence>
<dbReference type="EMBL" id="JACIBS010000001">
    <property type="protein sequence ID" value="MBB3663601.1"/>
    <property type="molecule type" value="Genomic_DNA"/>
</dbReference>
<reference evidence="5 6" key="1">
    <citation type="submission" date="2020-08" db="EMBL/GenBank/DDBJ databases">
        <title>Sequencing the genomes of 1000 actinobacteria strains.</title>
        <authorList>
            <person name="Klenk H.-P."/>
        </authorList>
    </citation>
    <scope>NUCLEOTIDE SEQUENCE [LARGE SCALE GENOMIC DNA]</scope>
    <source>
        <strain evidence="5 6">DSM 45267</strain>
    </source>
</reference>
<keyword evidence="3" id="KW-0812">Transmembrane</keyword>
<protein>
    <recommendedName>
        <fullName evidence="4">Putative zinc-finger domain-containing protein</fullName>
    </recommendedName>
</protein>
<keyword evidence="2" id="KW-0804">Transcription</keyword>
<keyword evidence="1" id="KW-0805">Transcription regulation</keyword>
<dbReference type="Proteomes" id="UP000564573">
    <property type="component" value="Unassembled WGS sequence"/>
</dbReference>
<keyword evidence="3" id="KW-1133">Transmembrane helix</keyword>
<feature type="transmembrane region" description="Helical" evidence="3">
    <location>
        <begin position="93"/>
        <end position="114"/>
    </location>
</feature>
<dbReference type="InterPro" id="IPR041916">
    <property type="entry name" value="Anti_sigma_zinc_sf"/>
</dbReference>
<evidence type="ECO:0000256" key="3">
    <source>
        <dbReference type="SAM" id="Phobius"/>
    </source>
</evidence>
<keyword evidence="3" id="KW-0472">Membrane</keyword>
<evidence type="ECO:0000259" key="4">
    <source>
        <dbReference type="Pfam" id="PF13490"/>
    </source>
</evidence>
<comment type="caution">
    <text evidence="5">The sequence shown here is derived from an EMBL/GenBank/DDBJ whole genome shotgun (WGS) entry which is preliminary data.</text>
</comment>
<evidence type="ECO:0000313" key="6">
    <source>
        <dbReference type="Proteomes" id="UP000564573"/>
    </source>
</evidence>
<sequence>MNRPDHEGFAEWDAAYVLGALTPTDRRAYEEHMERCPLCRDAVNGLASMPGLLAQIRPGSEGDLPDQHREPVDLMDAMLRKEHRRSGRRRRRLLAWATAAAVVLVLVLAIPAALVRPAADDAVSVDLEPVGSVSSEMDVDVTLASEIWGTRLSIECDYPARLDYQRQQTWYALVVTDADGASTQVSTWQAVPGETVVLGAATAVSLDDVASLTVVTGGGEEVLSAPVPEQ</sequence>
<name>A0A839XLI0_9PSEU</name>
<dbReference type="InterPro" id="IPR027383">
    <property type="entry name" value="Znf_put"/>
</dbReference>
<dbReference type="Pfam" id="PF13490">
    <property type="entry name" value="zf-HC2"/>
    <property type="match status" value="1"/>
</dbReference>
<dbReference type="AlphaFoldDB" id="A0A839XLI0"/>
<keyword evidence="6" id="KW-1185">Reference proteome</keyword>
<dbReference type="Gene3D" id="1.10.10.1320">
    <property type="entry name" value="Anti-sigma factor, zinc-finger domain"/>
    <property type="match status" value="1"/>
</dbReference>
<dbReference type="RefSeq" id="WP_183782888.1">
    <property type="nucleotide sequence ID" value="NZ_JACIBS010000001.1"/>
</dbReference>
<evidence type="ECO:0000256" key="1">
    <source>
        <dbReference type="ARBA" id="ARBA00023015"/>
    </source>
</evidence>
<proteinExistence type="predicted"/>
<gene>
    <name evidence="5" type="ORF">FB384_002505</name>
</gene>
<organism evidence="5 6">
    <name type="scientific">Prauserella sediminis</name>
    <dbReference type="NCBI Taxonomy" id="577680"/>
    <lineage>
        <taxon>Bacteria</taxon>
        <taxon>Bacillati</taxon>
        <taxon>Actinomycetota</taxon>
        <taxon>Actinomycetes</taxon>
        <taxon>Pseudonocardiales</taxon>
        <taxon>Pseudonocardiaceae</taxon>
        <taxon>Prauserella</taxon>
        <taxon>Prauserella salsuginis group</taxon>
    </lineage>
</organism>